<feature type="transmembrane region" description="Helical" evidence="8">
    <location>
        <begin position="210"/>
        <end position="239"/>
    </location>
</feature>
<evidence type="ECO:0000256" key="8">
    <source>
        <dbReference type="SAM" id="Phobius"/>
    </source>
</evidence>
<feature type="transmembrane region" description="Helical" evidence="8">
    <location>
        <begin position="374"/>
        <end position="395"/>
    </location>
</feature>
<feature type="domain" description="Type II secretion system protein GspF" evidence="9">
    <location>
        <begin position="271"/>
        <end position="393"/>
    </location>
</feature>
<dbReference type="InterPro" id="IPR018076">
    <property type="entry name" value="T2SS_GspF_dom"/>
</dbReference>
<evidence type="ECO:0000313" key="10">
    <source>
        <dbReference type="EMBL" id="PIP04633.1"/>
    </source>
</evidence>
<dbReference type="Pfam" id="PF00482">
    <property type="entry name" value="T2SSF"/>
    <property type="match status" value="2"/>
</dbReference>
<evidence type="ECO:0000256" key="7">
    <source>
        <dbReference type="ARBA" id="ARBA00023136"/>
    </source>
</evidence>
<protein>
    <recommendedName>
        <fullName evidence="9">Type II secretion system protein GspF domain-containing protein</fullName>
    </recommendedName>
</protein>
<keyword evidence="3" id="KW-1003">Cell membrane</keyword>
<name>A0A2G9XDR0_UNCKA</name>
<evidence type="ECO:0000256" key="4">
    <source>
        <dbReference type="ARBA" id="ARBA00022519"/>
    </source>
</evidence>
<sequence>MRYSYVAKDERSKTVTGNVESLNEKTAVLLLKEKGFLVISLAKDEKNKGVGRFLSFLKKVSLNDRVNFTLQISTMLSSGLTLSQSLALFTSQLKPGLFKEIVSEISKNVEVGVSFSEALSKFEAVFPPTYLSLVKAGEASGNLDVVLTRLADTLEKQRDFRAKVKGALIYPAIISVAMVGVFILIIVFVVPKLTSMYSSLNIELPLPTKIMIGLSDFFITKWYLVILIAILISLGFNYYKKSKAGKYQLAKMSLRLPIFGKINKEKELTEFARTLSLLISAGVPIVESLNISSKAVSNVLYIDAIKASAQKVEKGTPLSETIALNAIFPPIVSQMINVGQETGKMDEVLGKLSLYFENEVDRKLKNLSVALEPLIMMVLGLMVGVLILSIITPIYKLTSSF</sequence>
<accession>A0A2G9XDR0</accession>
<keyword evidence="4" id="KW-0997">Cell inner membrane</keyword>
<dbReference type="InterPro" id="IPR042094">
    <property type="entry name" value="T2SS_GspF_sf"/>
</dbReference>
<keyword evidence="5 8" id="KW-0812">Transmembrane</keyword>
<dbReference type="AlphaFoldDB" id="A0A2G9XDR0"/>
<evidence type="ECO:0000259" key="9">
    <source>
        <dbReference type="Pfam" id="PF00482"/>
    </source>
</evidence>
<evidence type="ECO:0000256" key="5">
    <source>
        <dbReference type="ARBA" id="ARBA00022692"/>
    </source>
</evidence>
<reference evidence="10 11" key="1">
    <citation type="submission" date="2017-09" db="EMBL/GenBank/DDBJ databases">
        <title>Depth-based differentiation of microbial function through sediment-hosted aquifers and enrichment of novel symbionts in the deep terrestrial subsurface.</title>
        <authorList>
            <person name="Probst A.J."/>
            <person name="Ladd B."/>
            <person name="Jarett J.K."/>
            <person name="Geller-Mcgrath D.E."/>
            <person name="Sieber C.M."/>
            <person name="Emerson J.B."/>
            <person name="Anantharaman K."/>
            <person name="Thomas B.C."/>
            <person name="Malmstrom R."/>
            <person name="Stieglmeier M."/>
            <person name="Klingl A."/>
            <person name="Woyke T."/>
            <person name="Ryan C.M."/>
            <person name="Banfield J.F."/>
        </authorList>
    </citation>
    <scope>NUCLEOTIDE SEQUENCE [LARGE SCALE GENOMIC DNA]</scope>
    <source>
        <strain evidence="10">CG23_combo_of_CG06-09_8_20_14_all_40_14</strain>
    </source>
</reference>
<dbReference type="PRINTS" id="PR00812">
    <property type="entry name" value="BCTERIALGSPF"/>
</dbReference>
<proteinExistence type="inferred from homology"/>
<dbReference type="FunFam" id="1.20.81.30:FF:000001">
    <property type="entry name" value="Type II secretion system protein F"/>
    <property type="match status" value="2"/>
</dbReference>
<organism evidence="10 11">
    <name type="scientific">candidate division WWE3 bacterium CG23_combo_of_CG06-09_8_20_14_all_40_14</name>
    <dbReference type="NCBI Taxonomy" id="1975095"/>
    <lineage>
        <taxon>Bacteria</taxon>
        <taxon>Katanobacteria</taxon>
    </lineage>
</organism>
<dbReference type="GO" id="GO:0005886">
    <property type="term" value="C:plasma membrane"/>
    <property type="evidence" value="ECO:0007669"/>
    <property type="project" value="UniProtKB-SubCell"/>
</dbReference>
<dbReference type="Gene3D" id="1.20.81.30">
    <property type="entry name" value="Type II secretion system (T2SS), domain F"/>
    <property type="match status" value="2"/>
</dbReference>
<dbReference type="PANTHER" id="PTHR30012">
    <property type="entry name" value="GENERAL SECRETION PATHWAY PROTEIN"/>
    <property type="match status" value="1"/>
</dbReference>
<evidence type="ECO:0000313" key="11">
    <source>
        <dbReference type="Proteomes" id="UP000231388"/>
    </source>
</evidence>
<comment type="subcellular location">
    <subcellularLocation>
        <location evidence="1">Cell inner membrane</location>
        <topology evidence="1">Multi-pass membrane protein</topology>
    </subcellularLocation>
</comment>
<comment type="similarity">
    <text evidence="2">Belongs to the GSP F family.</text>
</comment>
<feature type="transmembrane region" description="Helical" evidence="8">
    <location>
        <begin position="167"/>
        <end position="190"/>
    </location>
</feature>
<gene>
    <name evidence="10" type="ORF">COX53_01305</name>
</gene>
<dbReference type="InterPro" id="IPR003004">
    <property type="entry name" value="GspF/PilC"/>
</dbReference>
<dbReference type="PANTHER" id="PTHR30012:SF0">
    <property type="entry name" value="TYPE II SECRETION SYSTEM PROTEIN F-RELATED"/>
    <property type="match status" value="1"/>
</dbReference>
<dbReference type="Proteomes" id="UP000231388">
    <property type="component" value="Unassembled WGS sequence"/>
</dbReference>
<evidence type="ECO:0000256" key="3">
    <source>
        <dbReference type="ARBA" id="ARBA00022475"/>
    </source>
</evidence>
<feature type="domain" description="Type II secretion system protein GspF" evidence="9">
    <location>
        <begin position="68"/>
        <end position="191"/>
    </location>
</feature>
<evidence type="ECO:0000256" key="1">
    <source>
        <dbReference type="ARBA" id="ARBA00004429"/>
    </source>
</evidence>
<keyword evidence="7 8" id="KW-0472">Membrane</keyword>
<evidence type="ECO:0000256" key="2">
    <source>
        <dbReference type="ARBA" id="ARBA00005745"/>
    </source>
</evidence>
<comment type="caution">
    <text evidence="10">The sequence shown here is derived from an EMBL/GenBank/DDBJ whole genome shotgun (WGS) entry which is preliminary data.</text>
</comment>
<evidence type="ECO:0000256" key="6">
    <source>
        <dbReference type="ARBA" id="ARBA00022989"/>
    </source>
</evidence>
<keyword evidence="6 8" id="KW-1133">Transmembrane helix</keyword>
<dbReference type="EMBL" id="PCQY01000018">
    <property type="protein sequence ID" value="PIP04633.1"/>
    <property type="molecule type" value="Genomic_DNA"/>
</dbReference>